<evidence type="ECO:0000313" key="2">
    <source>
        <dbReference type="Proteomes" id="UP001230426"/>
    </source>
</evidence>
<keyword evidence="2" id="KW-1185">Reference proteome</keyword>
<protein>
    <submittedName>
        <fullName evidence="1">Uncharacterized protein</fullName>
    </submittedName>
</protein>
<gene>
    <name evidence="1" type="ORF">J2S55_001364</name>
</gene>
<reference evidence="1 2" key="1">
    <citation type="submission" date="2023-07" db="EMBL/GenBank/DDBJ databases">
        <title>Sequencing the genomes of 1000 actinobacteria strains.</title>
        <authorList>
            <person name="Klenk H.-P."/>
        </authorList>
    </citation>
    <scope>NUCLEOTIDE SEQUENCE [LARGE SCALE GENOMIC DNA]</scope>
    <source>
        <strain evidence="1 2">DSM 44109</strain>
    </source>
</reference>
<evidence type="ECO:0000313" key="1">
    <source>
        <dbReference type="EMBL" id="MDP9862105.1"/>
    </source>
</evidence>
<proteinExistence type="predicted"/>
<accession>A0ABT9R0W8</accession>
<name>A0ABT9R0W8_9ACTN</name>
<comment type="caution">
    <text evidence="1">The sequence shown here is derived from an EMBL/GenBank/DDBJ whole genome shotgun (WGS) entry which is preliminary data.</text>
</comment>
<dbReference type="Proteomes" id="UP001230426">
    <property type="component" value="Unassembled WGS sequence"/>
</dbReference>
<dbReference type="EMBL" id="JAUSRB010000001">
    <property type="protein sequence ID" value="MDP9862105.1"/>
    <property type="molecule type" value="Genomic_DNA"/>
</dbReference>
<organism evidence="1 2">
    <name type="scientific">Streptosporangium brasiliense</name>
    <dbReference type="NCBI Taxonomy" id="47480"/>
    <lineage>
        <taxon>Bacteria</taxon>
        <taxon>Bacillati</taxon>
        <taxon>Actinomycetota</taxon>
        <taxon>Actinomycetes</taxon>
        <taxon>Streptosporangiales</taxon>
        <taxon>Streptosporangiaceae</taxon>
        <taxon>Streptosporangium</taxon>
    </lineage>
</organism>
<sequence length="33" mass="3573">MLAGAKPDLNADTFDALEVEVERQEKIAGRVVS</sequence>